<evidence type="ECO:0000256" key="12">
    <source>
        <dbReference type="RuleBase" id="RU000461"/>
    </source>
</evidence>
<name>A0A8K0PB96_LADFU</name>
<evidence type="ECO:0000256" key="9">
    <source>
        <dbReference type="ARBA" id="ARBA00023004"/>
    </source>
</evidence>
<comment type="subcellular location">
    <subcellularLocation>
        <location evidence="4">Endoplasmic reticulum membrane</location>
        <topology evidence="4">Peripheral membrane protein</topology>
    </subcellularLocation>
    <subcellularLocation>
        <location evidence="3">Microsome membrane</location>
        <topology evidence="3">Peripheral membrane protein</topology>
    </subcellularLocation>
</comment>
<dbReference type="OrthoDB" id="1470350at2759"/>
<evidence type="ECO:0000256" key="2">
    <source>
        <dbReference type="ARBA" id="ARBA00003690"/>
    </source>
</evidence>
<dbReference type="GO" id="GO:0004497">
    <property type="term" value="F:monooxygenase activity"/>
    <property type="evidence" value="ECO:0007669"/>
    <property type="project" value="UniProtKB-KW"/>
</dbReference>
<evidence type="ECO:0000256" key="3">
    <source>
        <dbReference type="ARBA" id="ARBA00004174"/>
    </source>
</evidence>
<gene>
    <name evidence="13" type="ORF">J437_LFUL018541</name>
</gene>
<sequence length="206" mass="23816">MKTSNSIAATMYHLSKNPEKQEFLFKELKKILPNKNDVVTVEKLENMKYLKACIKESMRISSIAVGTMRGSTKDIVIGNYRIPKDVNIMMPHLMIGMTEEHMIMPNKYLPERWLQHRPADADGIGSAEDFDKSTAVKPHPFVFVPFGFGPRMCVGRRFAELEMHTLLAKMIRNFKLEYNHGEMKFESKILHRPVCPLKFKLTDRAE</sequence>
<dbReference type="InterPro" id="IPR001128">
    <property type="entry name" value="Cyt_P450"/>
</dbReference>
<dbReference type="GO" id="GO:0005789">
    <property type="term" value="C:endoplasmic reticulum membrane"/>
    <property type="evidence" value="ECO:0007669"/>
    <property type="project" value="UniProtKB-SubCell"/>
</dbReference>
<dbReference type="PANTHER" id="PTHR24279">
    <property type="entry name" value="CYTOCHROME P450"/>
    <property type="match status" value="1"/>
</dbReference>
<comment type="similarity">
    <text evidence="5 12">Belongs to the cytochrome P450 family.</text>
</comment>
<evidence type="ECO:0000256" key="8">
    <source>
        <dbReference type="ARBA" id="ARBA00023002"/>
    </source>
</evidence>
<evidence type="ECO:0000256" key="6">
    <source>
        <dbReference type="ARBA" id="ARBA00022617"/>
    </source>
</evidence>
<reference evidence="13" key="1">
    <citation type="submission" date="2013-04" db="EMBL/GenBank/DDBJ databases">
        <authorList>
            <person name="Qu J."/>
            <person name="Murali S.C."/>
            <person name="Bandaranaike D."/>
            <person name="Bellair M."/>
            <person name="Blankenburg K."/>
            <person name="Chao H."/>
            <person name="Dinh H."/>
            <person name="Doddapaneni H."/>
            <person name="Downs B."/>
            <person name="Dugan-Rocha S."/>
            <person name="Elkadiri S."/>
            <person name="Gnanaolivu R.D."/>
            <person name="Hernandez B."/>
            <person name="Javaid M."/>
            <person name="Jayaseelan J.C."/>
            <person name="Lee S."/>
            <person name="Li M."/>
            <person name="Ming W."/>
            <person name="Munidasa M."/>
            <person name="Muniz J."/>
            <person name="Nguyen L."/>
            <person name="Ongeri F."/>
            <person name="Osuji N."/>
            <person name="Pu L.-L."/>
            <person name="Puazo M."/>
            <person name="Qu C."/>
            <person name="Quiroz J."/>
            <person name="Raj R."/>
            <person name="Weissenberger G."/>
            <person name="Xin Y."/>
            <person name="Zou X."/>
            <person name="Han Y."/>
            <person name="Richards S."/>
            <person name="Worley K."/>
            <person name="Muzny D."/>
            <person name="Gibbs R."/>
        </authorList>
    </citation>
    <scope>NUCLEOTIDE SEQUENCE</scope>
    <source>
        <strain evidence="13">Sampled in the wild</strain>
    </source>
</reference>
<accession>A0A8K0PB96</accession>
<evidence type="ECO:0000313" key="13">
    <source>
        <dbReference type="EMBL" id="KAG8238623.1"/>
    </source>
</evidence>
<dbReference type="PROSITE" id="PS00086">
    <property type="entry name" value="CYTOCHROME_P450"/>
    <property type="match status" value="1"/>
</dbReference>
<protein>
    <recommendedName>
        <fullName evidence="15">Cytochrome P450</fullName>
    </recommendedName>
</protein>
<evidence type="ECO:0000256" key="5">
    <source>
        <dbReference type="ARBA" id="ARBA00010617"/>
    </source>
</evidence>
<evidence type="ECO:0000256" key="7">
    <source>
        <dbReference type="ARBA" id="ARBA00022723"/>
    </source>
</evidence>
<dbReference type="EMBL" id="KZ309394">
    <property type="protein sequence ID" value="KAG8238623.1"/>
    <property type="molecule type" value="Genomic_DNA"/>
</dbReference>
<reference evidence="13" key="2">
    <citation type="submission" date="2017-10" db="EMBL/GenBank/DDBJ databases">
        <title>Ladona fulva Genome sequencing and assembly.</title>
        <authorList>
            <person name="Murali S."/>
            <person name="Richards S."/>
            <person name="Bandaranaike D."/>
            <person name="Bellair M."/>
            <person name="Blankenburg K."/>
            <person name="Chao H."/>
            <person name="Dinh H."/>
            <person name="Doddapaneni H."/>
            <person name="Dugan-Rocha S."/>
            <person name="Elkadiri S."/>
            <person name="Gnanaolivu R."/>
            <person name="Hernandez B."/>
            <person name="Skinner E."/>
            <person name="Javaid M."/>
            <person name="Lee S."/>
            <person name="Li M."/>
            <person name="Ming W."/>
            <person name="Munidasa M."/>
            <person name="Muniz J."/>
            <person name="Nguyen L."/>
            <person name="Hughes D."/>
            <person name="Osuji N."/>
            <person name="Pu L.-L."/>
            <person name="Puazo M."/>
            <person name="Qu C."/>
            <person name="Quiroz J."/>
            <person name="Raj R."/>
            <person name="Weissenberger G."/>
            <person name="Xin Y."/>
            <person name="Zou X."/>
            <person name="Han Y."/>
            <person name="Worley K."/>
            <person name="Muzny D."/>
            <person name="Gibbs R."/>
        </authorList>
    </citation>
    <scope>NUCLEOTIDE SEQUENCE</scope>
    <source>
        <strain evidence="13">Sampled in the wild</strain>
    </source>
</reference>
<feature type="binding site" description="axial binding residue" evidence="11">
    <location>
        <position position="153"/>
    </location>
    <ligand>
        <name>heme</name>
        <dbReference type="ChEBI" id="CHEBI:30413"/>
    </ligand>
    <ligandPart>
        <name>Fe</name>
        <dbReference type="ChEBI" id="CHEBI:18248"/>
    </ligandPart>
</feature>
<dbReference type="PRINTS" id="PR00385">
    <property type="entry name" value="P450"/>
</dbReference>
<dbReference type="PANTHER" id="PTHR24279:SF120">
    <property type="entry name" value="CYTOCHROME P450"/>
    <property type="match status" value="1"/>
</dbReference>
<evidence type="ECO:0000256" key="10">
    <source>
        <dbReference type="ARBA" id="ARBA00023033"/>
    </source>
</evidence>
<dbReference type="InterPro" id="IPR036396">
    <property type="entry name" value="Cyt_P450_sf"/>
</dbReference>
<proteinExistence type="inferred from homology"/>
<keyword evidence="8 12" id="KW-0560">Oxidoreductase</keyword>
<evidence type="ECO:0000313" key="14">
    <source>
        <dbReference type="Proteomes" id="UP000792457"/>
    </source>
</evidence>
<dbReference type="Gene3D" id="1.10.630.10">
    <property type="entry name" value="Cytochrome P450"/>
    <property type="match status" value="1"/>
</dbReference>
<evidence type="ECO:0000256" key="4">
    <source>
        <dbReference type="ARBA" id="ARBA00004406"/>
    </source>
</evidence>
<dbReference type="GO" id="GO:0005506">
    <property type="term" value="F:iron ion binding"/>
    <property type="evidence" value="ECO:0007669"/>
    <property type="project" value="InterPro"/>
</dbReference>
<dbReference type="InterPro" id="IPR050479">
    <property type="entry name" value="CYP11_CYP27_families"/>
</dbReference>
<dbReference type="PRINTS" id="PR00465">
    <property type="entry name" value="EP450IV"/>
</dbReference>
<dbReference type="GO" id="GO:0016705">
    <property type="term" value="F:oxidoreductase activity, acting on paired donors, with incorporation or reduction of molecular oxygen"/>
    <property type="evidence" value="ECO:0007669"/>
    <property type="project" value="InterPro"/>
</dbReference>
<comment type="caution">
    <text evidence="13">The sequence shown here is derived from an EMBL/GenBank/DDBJ whole genome shotgun (WGS) entry which is preliminary data.</text>
</comment>
<comment type="function">
    <text evidence="2">May be involved in the metabolism of insect hormones and in the breakdown of synthetic insecticides.</text>
</comment>
<evidence type="ECO:0000256" key="1">
    <source>
        <dbReference type="ARBA" id="ARBA00001971"/>
    </source>
</evidence>
<keyword evidence="6 11" id="KW-0349">Heme</keyword>
<dbReference type="GO" id="GO:0020037">
    <property type="term" value="F:heme binding"/>
    <property type="evidence" value="ECO:0007669"/>
    <property type="project" value="InterPro"/>
</dbReference>
<organism evidence="13 14">
    <name type="scientific">Ladona fulva</name>
    <name type="common">Scarce chaser dragonfly</name>
    <name type="synonym">Libellula fulva</name>
    <dbReference type="NCBI Taxonomy" id="123851"/>
    <lineage>
        <taxon>Eukaryota</taxon>
        <taxon>Metazoa</taxon>
        <taxon>Ecdysozoa</taxon>
        <taxon>Arthropoda</taxon>
        <taxon>Hexapoda</taxon>
        <taxon>Insecta</taxon>
        <taxon>Pterygota</taxon>
        <taxon>Palaeoptera</taxon>
        <taxon>Odonata</taxon>
        <taxon>Epiprocta</taxon>
        <taxon>Anisoptera</taxon>
        <taxon>Libelluloidea</taxon>
        <taxon>Libellulidae</taxon>
        <taxon>Ladona</taxon>
    </lineage>
</organism>
<evidence type="ECO:0008006" key="15">
    <source>
        <dbReference type="Google" id="ProtNLM"/>
    </source>
</evidence>
<dbReference type="SUPFAM" id="SSF48264">
    <property type="entry name" value="Cytochrome P450"/>
    <property type="match status" value="1"/>
</dbReference>
<keyword evidence="10 12" id="KW-0503">Monooxygenase</keyword>
<dbReference type="InterPro" id="IPR017972">
    <property type="entry name" value="Cyt_P450_CS"/>
</dbReference>
<comment type="cofactor">
    <cofactor evidence="1 11">
        <name>heme</name>
        <dbReference type="ChEBI" id="CHEBI:30413"/>
    </cofactor>
</comment>
<evidence type="ECO:0000256" key="11">
    <source>
        <dbReference type="PIRSR" id="PIRSR602403-1"/>
    </source>
</evidence>
<dbReference type="Proteomes" id="UP000792457">
    <property type="component" value="Unassembled WGS sequence"/>
</dbReference>
<keyword evidence="9 11" id="KW-0408">Iron</keyword>
<dbReference type="InterPro" id="IPR002403">
    <property type="entry name" value="Cyt_P450_E_grp-IV"/>
</dbReference>
<keyword evidence="7 11" id="KW-0479">Metal-binding</keyword>
<dbReference type="AlphaFoldDB" id="A0A8K0PB96"/>
<keyword evidence="14" id="KW-1185">Reference proteome</keyword>
<dbReference type="Pfam" id="PF00067">
    <property type="entry name" value="p450"/>
    <property type="match status" value="1"/>
</dbReference>